<dbReference type="GeneID" id="63917320"/>
<dbReference type="AlphaFoldDB" id="A0A074WAT9"/>
<sequence>MIQIQQNIDQLHFIYLHIQVTGISDPASDMLTIHNLPNELLLGILSYLDDHLDVRDCSQTSSILRAIAHHPTLDHKLFRSKNVKHKLDILDMDTFVLHPMINQTMFAKDMLLPEDPYILTTDCADEFDQEHGIPILRTRAHKNNATSPPVDYLNFDGIIIENKNNNAVTVGQIFKELISRNVHESKHDEDWDWYQIHACNWYVCWVDSGKVVEQHKVKHHQQKADTYTSISHCSDIRRSLRTYVSPVEKKSSHNDTSS</sequence>
<gene>
    <name evidence="2" type="ORF">M437DRAFT_61500</name>
</gene>
<organism evidence="2 3">
    <name type="scientific">Aureobasidium melanogenum (strain CBS 110374)</name>
    <name type="common">Aureobasidium pullulans var. melanogenum</name>
    <dbReference type="NCBI Taxonomy" id="1043003"/>
    <lineage>
        <taxon>Eukaryota</taxon>
        <taxon>Fungi</taxon>
        <taxon>Dikarya</taxon>
        <taxon>Ascomycota</taxon>
        <taxon>Pezizomycotina</taxon>
        <taxon>Dothideomycetes</taxon>
        <taxon>Dothideomycetidae</taxon>
        <taxon>Dothideales</taxon>
        <taxon>Saccotheciaceae</taxon>
        <taxon>Aureobasidium</taxon>
    </lineage>
</organism>
<proteinExistence type="predicted"/>
<dbReference type="Pfam" id="PF12937">
    <property type="entry name" value="F-box-like"/>
    <property type="match status" value="1"/>
</dbReference>
<keyword evidence="3" id="KW-1185">Reference proteome</keyword>
<evidence type="ECO:0000313" key="3">
    <source>
        <dbReference type="Proteomes" id="UP000030672"/>
    </source>
</evidence>
<dbReference type="InterPro" id="IPR001810">
    <property type="entry name" value="F-box_dom"/>
</dbReference>
<dbReference type="RefSeq" id="XP_040884070.1">
    <property type="nucleotide sequence ID" value="XM_041023947.1"/>
</dbReference>
<feature type="domain" description="F-box" evidence="1">
    <location>
        <begin position="33"/>
        <end position="79"/>
    </location>
</feature>
<accession>A0A074WAT9</accession>
<evidence type="ECO:0000259" key="1">
    <source>
        <dbReference type="Pfam" id="PF12937"/>
    </source>
</evidence>
<dbReference type="SUPFAM" id="SSF81383">
    <property type="entry name" value="F-box domain"/>
    <property type="match status" value="1"/>
</dbReference>
<dbReference type="Proteomes" id="UP000030672">
    <property type="component" value="Unassembled WGS sequence"/>
</dbReference>
<dbReference type="InterPro" id="IPR036047">
    <property type="entry name" value="F-box-like_dom_sf"/>
</dbReference>
<dbReference type="Gene3D" id="1.20.1280.50">
    <property type="match status" value="1"/>
</dbReference>
<evidence type="ECO:0000313" key="2">
    <source>
        <dbReference type="EMBL" id="KEQ67047.1"/>
    </source>
</evidence>
<name>A0A074WAT9_AURM1</name>
<dbReference type="HOGENOM" id="CLU_1077612_0_0_1"/>
<protein>
    <recommendedName>
        <fullName evidence="1">F-box domain-containing protein</fullName>
    </recommendedName>
</protein>
<reference evidence="2 3" key="1">
    <citation type="journal article" date="2014" name="BMC Genomics">
        <title>Genome sequencing of four Aureobasidium pullulans varieties: biotechnological potential, stress tolerance, and description of new species.</title>
        <authorList>
            <person name="Gostin Ar C."/>
            <person name="Ohm R.A."/>
            <person name="Kogej T."/>
            <person name="Sonjak S."/>
            <person name="Turk M."/>
            <person name="Zajc J."/>
            <person name="Zalar P."/>
            <person name="Grube M."/>
            <person name="Sun H."/>
            <person name="Han J."/>
            <person name="Sharma A."/>
            <person name="Chiniquy J."/>
            <person name="Ngan C.Y."/>
            <person name="Lipzen A."/>
            <person name="Barry K."/>
            <person name="Grigoriev I.V."/>
            <person name="Gunde-Cimerman N."/>
        </authorList>
    </citation>
    <scope>NUCLEOTIDE SEQUENCE [LARGE SCALE GENOMIC DNA]</scope>
    <source>
        <strain evidence="2 3">CBS 110374</strain>
    </source>
</reference>
<dbReference type="EMBL" id="KL584824">
    <property type="protein sequence ID" value="KEQ67047.1"/>
    <property type="molecule type" value="Genomic_DNA"/>
</dbReference>